<dbReference type="InterPro" id="IPR044730">
    <property type="entry name" value="RNase_H-like_dom_plant"/>
</dbReference>
<dbReference type="PANTHER" id="PTHR47074">
    <property type="entry name" value="BNAC02G40300D PROTEIN"/>
    <property type="match status" value="1"/>
</dbReference>
<proteinExistence type="predicted"/>
<organism evidence="1 2">
    <name type="scientific">Cannabis sativa</name>
    <name type="common">Hemp</name>
    <name type="synonym">Marijuana</name>
    <dbReference type="NCBI Taxonomy" id="3483"/>
    <lineage>
        <taxon>Eukaryota</taxon>
        <taxon>Viridiplantae</taxon>
        <taxon>Streptophyta</taxon>
        <taxon>Embryophyta</taxon>
        <taxon>Tracheophyta</taxon>
        <taxon>Spermatophyta</taxon>
        <taxon>Magnoliopsida</taxon>
        <taxon>eudicotyledons</taxon>
        <taxon>Gunneridae</taxon>
        <taxon>Pentapetalae</taxon>
        <taxon>rosids</taxon>
        <taxon>fabids</taxon>
        <taxon>Rosales</taxon>
        <taxon>Cannabaceae</taxon>
        <taxon>Cannabis</taxon>
    </lineage>
</organism>
<protein>
    <recommendedName>
        <fullName evidence="3">RNase H type-1 domain-containing protein</fullName>
    </recommendedName>
</protein>
<dbReference type="EnsemblPlants" id="evm.model.08.1030">
    <property type="protein sequence ID" value="cds.evm.model.08.1030"/>
    <property type="gene ID" value="evm.TU.08.1030"/>
</dbReference>
<sequence length="356" mass="40158">MSVFLLPFEIGRNMKQHMENFWWKTSNSKDNIIHWMSWERLSKHKSAGGMGFRNLRHHNLSLLGKQGWHFLTRPDSLASRIFKARYFPWGTYLTAQLGNNQSFVWRSIWEAQSVVNNGVHWKIGDGKSVSVLGDRWLPNDVNPCVTSSHPALNDIMVENLFKVDGVGWDLEIVNVLFNVRDKALICGIPIQANAEPNSFYWFPECSVYARSANLMMKPFYMILSRALCATTFDSTSNDIQCLVVVLCWAIWKAWNDKSSQLAAGDGAEWWRPPVSNGVKVNVDAAVFEGSQGYGFGAVARNEIGYLIEGFTGSYLGVVRPELAEAIGVREALSWIKAKRCQQVTLESDCLLAIQAI</sequence>
<reference evidence="1" key="1">
    <citation type="submission" date="2018-11" db="EMBL/GenBank/DDBJ databases">
        <authorList>
            <person name="Grassa J C."/>
        </authorList>
    </citation>
    <scope>NUCLEOTIDE SEQUENCE [LARGE SCALE GENOMIC DNA]</scope>
</reference>
<dbReference type="CDD" id="cd06222">
    <property type="entry name" value="RNase_H_like"/>
    <property type="match status" value="1"/>
</dbReference>
<dbReference type="Proteomes" id="UP000596661">
    <property type="component" value="Chromosome 8"/>
</dbReference>
<dbReference type="InterPro" id="IPR036397">
    <property type="entry name" value="RNaseH_sf"/>
</dbReference>
<keyword evidence="2" id="KW-1185">Reference proteome</keyword>
<dbReference type="EMBL" id="UZAU01000697">
    <property type="status" value="NOT_ANNOTATED_CDS"/>
    <property type="molecule type" value="Genomic_DNA"/>
</dbReference>
<evidence type="ECO:0000313" key="1">
    <source>
        <dbReference type="EnsemblPlants" id="cds.evm.model.08.1030"/>
    </source>
</evidence>
<dbReference type="Gramene" id="evm.model.08.1030">
    <property type="protein sequence ID" value="cds.evm.model.08.1030"/>
    <property type="gene ID" value="evm.TU.08.1030"/>
</dbReference>
<name>A0A803Q7E0_CANSA</name>
<dbReference type="InterPro" id="IPR052929">
    <property type="entry name" value="RNase_H-like_EbsB-rel"/>
</dbReference>
<dbReference type="GO" id="GO:0003676">
    <property type="term" value="F:nucleic acid binding"/>
    <property type="evidence" value="ECO:0007669"/>
    <property type="project" value="InterPro"/>
</dbReference>
<reference evidence="1" key="2">
    <citation type="submission" date="2021-03" db="UniProtKB">
        <authorList>
            <consortium name="EnsemblPlants"/>
        </authorList>
    </citation>
    <scope>IDENTIFICATION</scope>
</reference>
<evidence type="ECO:0008006" key="3">
    <source>
        <dbReference type="Google" id="ProtNLM"/>
    </source>
</evidence>
<evidence type="ECO:0000313" key="2">
    <source>
        <dbReference type="Proteomes" id="UP000596661"/>
    </source>
</evidence>
<dbReference type="AlphaFoldDB" id="A0A803Q7E0"/>
<dbReference type="Gene3D" id="3.30.420.10">
    <property type="entry name" value="Ribonuclease H-like superfamily/Ribonuclease H"/>
    <property type="match status" value="1"/>
</dbReference>
<accession>A0A803Q7E0</accession>
<dbReference type="PANTHER" id="PTHR47074:SF11">
    <property type="entry name" value="REVERSE TRANSCRIPTASE-LIKE PROTEIN"/>
    <property type="match status" value="1"/>
</dbReference>